<evidence type="ECO:0000313" key="2">
    <source>
        <dbReference type="EMBL" id="SMD37652.1"/>
    </source>
</evidence>
<name>A0A1W2GMH9_REIFA</name>
<dbReference type="EMBL" id="FWYF01000004">
    <property type="protein sequence ID" value="SMD37652.1"/>
    <property type="molecule type" value="Genomic_DNA"/>
</dbReference>
<keyword evidence="1" id="KW-0812">Transmembrane</keyword>
<dbReference type="AlphaFoldDB" id="A0A1W2GMH9"/>
<dbReference type="Proteomes" id="UP000192472">
    <property type="component" value="Unassembled WGS sequence"/>
</dbReference>
<organism evidence="2 3">
    <name type="scientific">Reichenbachiella faecimaris</name>
    <dbReference type="NCBI Taxonomy" id="692418"/>
    <lineage>
        <taxon>Bacteria</taxon>
        <taxon>Pseudomonadati</taxon>
        <taxon>Bacteroidota</taxon>
        <taxon>Cytophagia</taxon>
        <taxon>Cytophagales</taxon>
        <taxon>Reichenbachiellaceae</taxon>
        <taxon>Reichenbachiella</taxon>
    </lineage>
</organism>
<protein>
    <submittedName>
        <fullName evidence="2">Uncharacterized protein</fullName>
    </submittedName>
</protein>
<evidence type="ECO:0000256" key="1">
    <source>
        <dbReference type="SAM" id="Phobius"/>
    </source>
</evidence>
<accession>A0A1W2GMH9</accession>
<gene>
    <name evidence="2" type="ORF">SAMN04488029_3392</name>
</gene>
<keyword evidence="1" id="KW-0472">Membrane</keyword>
<keyword evidence="3" id="KW-1185">Reference proteome</keyword>
<sequence>MEVVKLEIILSGALTVMVGLVAYFLKQLVSDFKKVESDLTQVKNTTEIIRTESKGMNDLIHQRIDFLERRVNRLENQTFNES</sequence>
<keyword evidence="1" id="KW-1133">Transmembrane helix</keyword>
<dbReference type="RefSeq" id="WP_084374035.1">
    <property type="nucleotide sequence ID" value="NZ_FWYF01000004.1"/>
</dbReference>
<feature type="transmembrane region" description="Helical" evidence="1">
    <location>
        <begin position="6"/>
        <end position="25"/>
    </location>
</feature>
<dbReference type="OrthoDB" id="981846at2"/>
<reference evidence="2 3" key="1">
    <citation type="submission" date="2017-04" db="EMBL/GenBank/DDBJ databases">
        <authorList>
            <person name="Afonso C.L."/>
            <person name="Miller P.J."/>
            <person name="Scott M.A."/>
            <person name="Spackman E."/>
            <person name="Goraichik I."/>
            <person name="Dimitrov K.M."/>
            <person name="Suarez D.L."/>
            <person name="Swayne D.E."/>
        </authorList>
    </citation>
    <scope>NUCLEOTIDE SEQUENCE [LARGE SCALE GENOMIC DNA]</scope>
    <source>
        <strain evidence="2 3">DSM 26133</strain>
    </source>
</reference>
<dbReference type="STRING" id="692418.SAMN04488029_3392"/>
<evidence type="ECO:0000313" key="3">
    <source>
        <dbReference type="Proteomes" id="UP000192472"/>
    </source>
</evidence>
<proteinExistence type="predicted"/>